<dbReference type="PANTHER" id="PTHR43877:SF2">
    <property type="entry name" value="AMINOALKYLPHOSPHONATE N-ACETYLTRANSFERASE-RELATED"/>
    <property type="match status" value="1"/>
</dbReference>
<evidence type="ECO:0000256" key="2">
    <source>
        <dbReference type="ARBA" id="ARBA00023315"/>
    </source>
</evidence>
<dbReference type="EC" id="2.3.1.-" evidence="4 5"/>
<keyword evidence="1 5" id="KW-0808">Transferase</keyword>
<dbReference type="NCBIfam" id="NF002959">
    <property type="entry name" value="PRK03624.1"/>
    <property type="match status" value="1"/>
</dbReference>
<gene>
    <name evidence="4" type="primary">ypeA</name>
    <name evidence="4" type="ORF">LMG3415_04579</name>
    <name evidence="5" type="ORF">N5C72_08075</name>
</gene>
<protein>
    <submittedName>
        <fullName evidence="4">Acetyltransferase YpeA</fullName>
    </submittedName>
    <submittedName>
        <fullName evidence="5">GNAT family acetyltransferase</fullName>
        <ecNumber evidence="4 5">2.3.1.-</ecNumber>
    </submittedName>
</protein>
<dbReference type="Proteomes" id="UP001158644">
    <property type="component" value="Unassembled WGS sequence"/>
</dbReference>
<evidence type="ECO:0000313" key="4">
    <source>
        <dbReference type="EMBL" id="CAB3903306.1"/>
    </source>
</evidence>
<dbReference type="InterPro" id="IPR050832">
    <property type="entry name" value="Bact_Acetyltransf"/>
</dbReference>
<dbReference type="GO" id="GO:0016746">
    <property type="term" value="F:acyltransferase activity"/>
    <property type="evidence" value="ECO:0007669"/>
    <property type="project" value="UniProtKB-KW"/>
</dbReference>
<dbReference type="GeneID" id="92784334"/>
<reference evidence="5 7" key="2">
    <citation type="submission" date="2022-09" db="EMBL/GenBank/DDBJ databases">
        <title>Intensive care unit water sources are persistently colonized with multi-drug resistant bacteria and are the site of extensive horizontal gene transfer of antibiotic resistance genes.</title>
        <authorList>
            <person name="Diorio-Toth L."/>
        </authorList>
    </citation>
    <scope>NUCLEOTIDE SEQUENCE [LARGE SCALE GENOMIC DNA]</scope>
    <source>
        <strain evidence="5 7">GD03967</strain>
    </source>
</reference>
<evidence type="ECO:0000256" key="1">
    <source>
        <dbReference type="ARBA" id="ARBA00022679"/>
    </source>
</evidence>
<dbReference type="AlphaFoldDB" id="A0ABD4YRG2"/>
<dbReference type="PANTHER" id="PTHR43877">
    <property type="entry name" value="AMINOALKYLPHOSPHONATE N-ACETYLTRANSFERASE-RELATED-RELATED"/>
    <property type="match status" value="1"/>
</dbReference>
<accession>A0ABD4YRG2</accession>
<dbReference type="EMBL" id="CADIKR010000006">
    <property type="protein sequence ID" value="CAB3903306.1"/>
    <property type="molecule type" value="Genomic_DNA"/>
</dbReference>
<keyword evidence="6" id="KW-1185">Reference proteome</keyword>
<comment type="caution">
    <text evidence="5">The sequence shown here is derived from an EMBL/GenBank/DDBJ whole genome shotgun (WGS) entry which is preliminary data.</text>
</comment>
<feature type="domain" description="N-acetyltransferase" evidence="3">
    <location>
        <begin position="6"/>
        <end position="144"/>
    </location>
</feature>
<organism evidence="5 7">
    <name type="scientific">Achromobacter mucicolens</name>
    <dbReference type="NCBI Taxonomy" id="1389922"/>
    <lineage>
        <taxon>Bacteria</taxon>
        <taxon>Pseudomonadati</taxon>
        <taxon>Pseudomonadota</taxon>
        <taxon>Betaproteobacteria</taxon>
        <taxon>Burkholderiales</taxon>
        <taxon>Alcaligenaceae</taxon>
        <taxon>Achromobacter</taxon>
    </lineage>
</organism>
<proteinExistence type="predicted"/>
<evidence type="ECO:0000313" key="5">
    <source>
        <dbReference type="EMBL" id="MDH1178027.1"/>
    </source>
</evidence>
<dbReference type="Proteomes" id="UP000507140">
    <property type="component" value="Unassembled WGS sequence"/>
</dbReference>
<evidence type="ECO:0000313" key="6">
    <source>
        <dbReference type="Proteomes" id="UP000507140"/>
    </source>
</evidence>
<dbReference type="InterPro" id="IPR000182">
    <property type="entry name" value="GNAT_dom"/>
</dbReference>
<dbReference type="Pfam" id="PF00583">
    <property type="entry name" value="Acetyltransf_1"/>
    <property type="match status" value="1"/>
</dbReference>
<keyword evidence="2 5" id="KW-0012">Acyltransferase</keyword>
<evidence type="ECO:0000259" key="3">
    <source>
        <dbReference type="PROSITE" id="PS51186"/>
    </source>
</evidence>
<dbReference type="RefSeq" id="WP_152383972.1">
    <property type="nucleotide sequence ID" value="NZ_CADIKR010000006.1"/>
</dbReference>
<dbReference type="CDD" id="cd04301">
    <property type="entry name" value="NAT_SF"/>
    <property type="match status" value="1"/>
</dbReference>
<name>A0ABD4YRG2_9BURK</name>
<dbReference type="EMBL" id="JAOBZK010000008">
    <property type="protein sequence ID" value="MDH1178027.1"/>
    <property type="molecule type" value="Genomic_DNA"/>
</dbReference>
<dbReference type="PROSITE" id="PS51186">
    <property type="entry name" value="GNAT"/>
    <property type="match status" value="1"/>
</dbReference>
<dbReference type="InterPro" id="IPR016181">
    <property type="entry name" value="Acyl_CoA_acyltransferase"/>
</dbReference>
<evidence type="ECO:0000313" key="7">
    <source>
        <dbReference type="Proteomes" id="UP001158644"/>
    </source>
</evidence>
<dbReference type="SUPFAM" id="SSF55729">
    <property type="entry name" value="Acyl-CoA N-acyltransferases (Nat)"/>
    <property type="match status" value="1"/>
</dbReference>
<dbReference type="Gene3D" id="3.40.630.30">
    <property type="match status" value="1"/>
</dbReference>
<sequence>MSQQDLAIRPFQASDETALIALWQACGLTRPWNDPRKDIARKLTVQSDLFLVGELDGAIVATVMGGYDGHRGWINYLAVSPLHRRRHFASALMRAVERKLLEMGCPKINLLIRSENVAVKRFYDSLGFQEDAVISMGKRLIPDL</sequence>
<reference evidence="4 6" key="1">
    <citation type="submission" date="2020-04" db="EMBL/GenBank/DDBJ databases">
        <authorList>
            <person name="De Canck E."/>
        </authorList>
    </citation>
    <scope>NUCLEOTIDE SEQUENCE [LARGE SCALE GENOMIC DNA]</scope>
    <source>
        <strain evidence="4 6">LMG 3415</strain>
    </source>
</reference>